<evidence type="ECO:0000313" key="16">
    <source>
        <dbReference type="EMBL" id="NMF04503.1"/>
    </source>
</evidence>
<dbReference type="Gene3D" id="1.10.15.40">
    <property type="entry name" value="Electron transport complex subunit B, putative Fe-S cluster"/>
    <property type="match status" value="1"/>
</dbReference>
<reference evidence="14" key="2">
    <citation type="submission" date="2016-02" db="EMBL/GenBank/DDBJ databases">
        <title>Genome sequence of Clostridium beijerinckii strain 59B.</title>
        <authorList>
            <person name="Little G.T."/>
            <person name="Minton N.P."/>
        </authorList>
    </citation>
    <scope>NUCLEOTIDE SEQUENCE</scope>
    <source>
        <strain evidence="14">NCIMB 14988</strain>
    </source>
</reference>
<protein>
    <recommendedName>
        <fullName evidence="10">Ion-translocating oxidoreductase complex subunit B</fullName>
        <ecNumber evidence="10">7.-.-.-</ecNumber>
    </recommendedName>
    <alternativeName>
        <fullName evidence="10">Rnf electron transport complex subunit B</fullName>
    </alternativeName>
</protein>
<reference evidence="15" key="3">
    <citation type="submission" date="2020-04" db="EMBL/GenBank/DDBJ databases">
        <authorList>
            <person name="Brown S."/>
        </authorList>
    </citation>
    <scope>NUCLEOTIDE SEQUENCE</scope>
    <source>
        <strain evidence="15">DJ015</strain>
    </source>
</reference>
<reference evidence="16 21" key="4">
    <citation type="submission" date="2020-04" db="EMBL/GenBank/DDBJ databases">
        <authorList>
            <person name="Hitch T.C.A."/>
            <person name="Wylensek D."/>
            <person name="Clavel T."/>
        </authorList>
    </citation>
    <scope>NUCLEOTIDE SEQUENCE [LARGE SCALE GENOMIC DNA]</scope>
    <source>
        <strain evidence="16 21">WB01_NA02</strain>
    </source>
</reference>
<proteinExistence type="inferred from homology"/>
<comment type="function">
    <text evidence="10">Part of a membrane-bound complex that couples electron transfer with translocation of ions across the membrane.</text>
</comment>
<evidence type="ECO:0000256" key="8">
    <source>
        <dbReference type="ARBA" id="ARBA00023014"/>
    </source>
</evidence>
<comment type="subcellular location">
    <subcellularLocation>
        <location evidence="10">Cell membrane</location>
    </subcellularLocation>
</comment>
<dbReference type="NCBIfam" id="TIGR01944">
    <property type="entry name" value="rnfB"/>
    <property type="match status" value="1"/>
</dbReference>
<comment type="cofactor">
    <cofactor evidence="10">
        <name>[4Fe-4S] cluster</name>
        <dbReference type="ChEBI" id="CHEBI:49883"/>
    </cofactor>
    <text evidence="10">Binds 3 [4Fe-4S] clusters.</text>
</comment>
<feature type="domain" description="4Fe-4S ferredoxin-type" evidence="12">
    <location>
        <begin position="208"/>
        <end position="237"/>
    </location>
</feature>
<dbReference type="InterPro" id="IPR017900">
    <property type="entry name" value="4Fe4S_Fe_S_CS"/>
</dbReference>
<dbReference type="Pfam" id="PF04060">
    <property type="entry name" value="FeS"/>
    <property type="match status" value="1"/>
</dbReference>
<organism evidence="14 20">
    <name type="scientific">Clostridium beijerinckii</name>
    <name type="common">Clostridium MP</name>
    <dbReference type="NCBI Taxonomy" id="1520"/>
    <lineage>
        <taxon>Bacteria</taxon>
        <taxon>Bacillati</taxon>
        <taxon>Bacillota</taxon>
        <taxon>Clostridia</taxon>
        <taxon>Eubacteriales</taxon>
        <taxon>Clostridiaceae</taxon>
        <taxon>Clostridium</taxon>
    </lineage>
</organism>
<dbReference type="EMBL" id="JABSWW010000001">
    <property type="protein sequence ID" value="NRT87712.1"/>
    <property type="molecule type" value="Genomic_DNA"/>
</dbReference>
<dbReference type="Proteomes" id="UP001193748">
    <property type="component" value="Unassembled WGS sequence"/>
</dbReference>
<dbReference type="InterPro" id="IPR010207">
    <property type="entry name" value="Elect_transpt_cplx_RnfB/RsxB"/>
</dbReference>
<dbReference type="GO" id="GO:0022900">
    <property type="term" value="P:electron transport chain"/>
    <property type="evidence" value="ECO:0007669"/>
    <property type="project" value="UniProtKB-UniRule"/>
</dbReference>
<evidence type="ECO:0000256" key="6">
    <source>
        <dbReference type="ARBA" id="ARBA00022982"/>
    </source>
</evidence>
<dbReference type="HAMAP" id="MF_00463">
    <property type="entry name" value="RsxB_RnfB"/>
    <property type="match status" value="1"/>
</dbReference>
<feature type="binding site" evidence="10">
    <location>
        <position position="142"/>
    </location>
    <ligand>
        <name>[4Fe-4S] cluster</name>
        <dbReference type="ChEBI" id="CHEBI:49883"/>
        <label>2</label>
    </ligand>
</feature>
<feature type="binding site" evidence="10">
    <location>
        <position position="178"/>
    </location>
    <ligand>
        <name>[4Fe-4S] cluster</name>
        <dbReference type="ChEBI" id="CHEBI:49883"/>
        <label>3</label>
    </ligand>
</feature>
<dbReference type="KEGG" id="cbei:LF65_03077"/>
<comment type="caution">
    <text evidence="10">Lacks conserved residue(s) required for the propagation of feature annotation.</text>
</comment>
<dbReference type="GeneID" id="66345379"/>
<keyword evidence="8 10" id="KW-0411">Iron-sulfur</keyword>
<evidence type="ECO:0000256" key="1">
    <source>
        <dbReference type="ARBA" id="ARBA00022448"/>
    </source>
</evidence>
<dbReference type="AlphaFoldDB" id="A0A0B5QBQ3"/>
<evidence type="ECO:0000256" key="5">
    <source>
        <dbReference type="ARBA" id="ARBA00022967"/>
    </source>
</evidence>
<evidence type="ECO:0000256" key="10">
    <source>
        <dbReference type="HAMAP-Rule" id="MF_00463"/>
    </source>
</evidence>
<dbReference type="PROSITE" id="PS00198">
    <property type="entry name" value="4FE4S_FER_1"/>
    <property type="match status" value="1"/>
</dbReference>
<dbReference type="Proteomes" id="UP000821656">
    <property type="component" value="Unassembled WGS sequence"/>
</dbReference>
<evidence type="ECO:0000256" key="9">
    <source>
        <dbReference type="ARBA" id="ARBA00023136"/>
    </source>
</evidence>
<dbReference type="PRINTS" id="PR01868">
    <property type="entry name" value="ABCEFAMILY"/>
</dbReference>
<dbReference type="Pfam" id="PF13187">
    <property type="entry name" value="Fer4_9"/>
    <property type="match status" value="1"/>
</dbReference>
<feature type="binding site" evidence="10">
    <location>
        <position position="152"/>
    </location>
    <ligand>
        <name>[4Fe-4S] cluster</name>
        <dbReference type="ChEBI" id="CHEBI:49883"/>
        <label>3</label>
    </ligand>
</feature>
<dbReference type="EMBL" id="JABTDW010000001">
    <property type="protein sequence ID" value="NSB14938.1"/>
    <property type="molecule type" value="Genomic_DNA"/>
</dbReference>
<feature type="binding site" evidence="10">
    <location>
        <position position="75"/>
    </location>
    <ligand>
        <name>[4Fe-4S] cluster</name>
        <dbReference type="ChEBI" id="CHEBI:49883"/>
        <label>1</label>
    </ligand>
</feature>
<keyword evidence="11" id="KW-0812">Transmembrane</keyword>
<dbReference type="EC" id="7.-.-.-" evidence="10"/>
<dbReference type="GO" id="GO:0051539">
    <property type="term" value="F:4 iron, 4 sulfur cluster binding"/>
    <property type="evidence" value="ECO:0007669"/>
    <property type="project" value="UniProtKB-UniRule"/>
</dbReference>
<evidence type="ECO:0000256" key="11">
    <source>
        <dbReference type="SAM" id="Phobius"/>
    </source>
</evidence>
<dbReference type="EMBL" id="JABSXK010000001">
    <property type="protein sequence ID" value="NRV11839.1"/>
    <property type="molecule type" value="Genomic_DNA"/>
</dbReference>
<dbReference type="GO" id="GO:0046872">
    <property type="term" value="F:metal ion binding"/>
    <property type="evidence" value="ECO:0007669"/>
    <property type="project" value="UniProtKB-KW"/>
</dbReference>
<dbReference type="PROSITE" id="PS51379">
    <property type="entry name" value="4FE4S_FER_2"/>
    <property type="match status" value="4"/>
</dbReference>
<reference evidence="18" key="5">
    <citation type="submission" date="2020-05" db="EMBL/GenBank/DDBJ databases">
        <title>Genomic insights into acetone-butanol-ethanol (ABE) fermentation by sequencing solventogenic clostridia strains.</title>
        <authorList>
            <person name="Brown S."/>
        </authorList>
    </citation>
    <scope>NUCLEOTIDE SEQUENCE</scope>
    <source>
        <strain evidence="19">DJ123</strain>
        <strain evidence="18">DJ126</strain>
    </source>
</reference>
<dbReference type="NCBIfam" id="NF005503">
    <property type="entry name" value="PRK07118.1-2"/>
    <property type="match status" value="1"/>
</dbReference>
<evidence type="ECO:0000313" key="15">
    <source>
        <dbReference type="EMBL" id="MBC2477682.1"/>
    </source>
</evidence>
<dbReference type="GO" id="GO:0009055">
    <property type="term" value="F:electron transfer activity"/>
    <property type="evidence" value="ECO:0007669"/>
    <property type="project" value="InterPro"/>
</dbReference>
<evidence type="ECO:0000313" key="14">
    <source>
        <dbReference type="EMBL" id="AJG99644.1"/>
    </source>
</evidence>
<keyword evidence="5 10" id="KW-1278">Translocase</keyword>
<dbReference type="PANTHER" id="PTHR43560">
    <property type="entry name" value="ION-TRANSLOCATING OXIDOREDUCTASE COMPLEX SUBUNIT B"/>
    <property type="match status" value="1"/>
</dbReference>
<dbReference type="RefSeq" id="WP_017211713.1">
    <property type="nucleotide sequence ID" value="NZ_CP010086.2"/>
</dbReference>
<dbReference type="InterPro" id="IPR013283">
    <property type="entry name" value="RLI1"/>
</dbReference>
<dbReference type="EMBL" id="CP010086">
    <property type="protein sequence ID" value="AJG99644.1"/>
    <property type="molecule type" value="Genomic_DNA"/>
</dbReference>
<dbReference type="OrthoDB" id="9789936at2"/>
<dbReference type="CDD" id="cd10549">
    <property type="entry name" value="MtMvhB_like"/>
    <property type="match status" value="1"/>
</dbReference>
<gene>
    <name evidence="10" type="primary">rnfB</name>
    <name evidence="17" type="ORF">B0H41_001391</name>
    <name evidence="19" type="ORF">BCD95_003197</name>
    <name evidence="18" type="ORF">DFH45_004802</name>
    <name evidence="16" type="ORF">HF849_06965</name>
    <name evidence="15" type="ORF">HGI39_23905</name>
    <name evidence="14" type="ORF">LF65_03077</name>
</gene>
<dbReference type="STRING" id="1520.LF65_03077"/>
<keyword evidence="3 10" id="KW-0479">Metal-binding</keyword>
<keyword evidence="6 10" id="KW-0249">Electron transport</keyword>
<dbReference type="InterPro" id="IPR017896">
    <property type="entry name" value="4Fe4S_Fe-S-bd"/>
</dbReference>
<feature type="binding site" evidence="10">
    <location>
        <position position="138"/>
    </location>
    <ligand>
        <name>[4Fe-4S] cluster</name>
        <dbReference type="ChEBI" id="CHEBI:49883"/>
        <label>2</label>
    </ligand>
</feature>
<dbReference type="GO" id="GO:0005886">
    <property type="term" value="C:plasma membrane"/>
    <property type="evidence" value="ECO:0007669"/>
    <property type="project" value="UniProtKB-SubCell"/>
</dbReference>
<dbReference type="Proteomes" id="UP000587880">
    <property type="component" value="Unassembled WGS sequence"/>
</dbReference>
<evidence type="ECO:0000313" key="21">
    <source>
        <dbReference type="Proteomes" id="UP000587880"/>
    </source>
</evidence>
<evidence type="ECO:0000313" key="19">
    <source>
        <dbReference type="EMBL" id="NSB14938.1"/>
    </source>
</evidence>
<reference evidence="17" key="6">
    <citation type="submission" date="2020-05" db="EMBL/GenBank/DDBJ databases">
        <authorList>
            <person name="Brown S."/>
            <person name="Huntemann M."/>
            <person name="Clum A."/>
            <person name="Spunde A."/>
            <person name="Palaniappan K."/>
            <person name="Ritter S."/>
            <person name="Mikhailova N."/>
            <person name="Chen I.-M."/>
            <person name="Stamatis D."/>
            <person name="Reddy T."/>
            <person name="O'Malley R."/>
            <person name="Daum C."/>
            <person name="Shapiro N."/>
            <person name="Ivanova N."/>
            <person name="Kyrpides N."/>
            <person name="Woyke T."/>
        </authorList>
    </citation>
    <scope>NUCLEOTIDE SEQUENCE</scope>
    <source>
        <strain evidence="17">DJ080</strain>
    </source>
</reference>
<dbReference type="Pfam" id="PF12798">
    <property type="entry name" value="Fer4_3"/>
    <property type="match status" value="1"/>
</dbReference>
<sequence length="283" mass="29561">MFTVIMVLVVLGGIGAVFGFILAFANRKFAMEVNPLIHEVEDILPKGQCGACGYAGCAAYAEAVVMKDDVPPNLCVPGKDAVAKLVAEITGKKAEEVEPRIAHVRCKGTSEKAALSYKYKGVHDCKAASLIQGGPKGCKHGCIGFGTCVSSCPFGAMTMGENGLPVVNRKKCTGCGKCEESCPKNVIQMISINARVKVDCNSKDKGAIARKLCSAACIGCGLCAKNCSYGAIQVQNNLAVVDQKICAEKCSEATCLAKCPTGAIKVANELIANKNSDTVKVTI</sequence>
<dbReference type="SUPFAM" id="SSF54862">
    <property type="entry name" value="4Fe-4S ferredoxins"/>
    <property type="match status" value="1"/>
</dbReference>
<feature type="binding site" evidence="10">
    <location>
        <position position="52"/>
    </location>
    <ligand>
        <name>[4Fe-4S] cluster</name>
        <dbReference type="ChEBI" id="CHEBI:49883"/>
        <label>1</label>
    </ligand>
</feature>
<dbReference type="EMBL" id="JABAGV010000111">
    <property type="protein sequence ID" value="MBC2477682.1"/>
    <property type="molecule type" value="Genomic_DNA"/>
</dbReference>
<feature type="binding site" evidence="10">
    <location>
        <position position="175"/>
    </location>
    <ligand>
        <name>[4Fe-4S] cluster</name>
        <dbReference type="ChEBI" id="CHEBI:49883"/>
        <label>3</label>
    </ligand>
</feature>
<keyword evidence="9 10" id="KW-0472">Membrane</keyword>
<evidence type="ECO:0000259" key="12">
    <source>
        <dbReference type="PROSITE" id="PS51379"/>
    </source>
</evidence>
<keyword evidence="10" id="KW-1003">Cell membrane</keyword>
<keyword evidence="1 10" id="KW-0813">Transport</keyword>
<comment type="subunit">
    <text evidence="10">The complex is composed of six subunits: RnfA, RnfB, RnfC, RnfD, RnfE and RnfG.</text>
</comment>
<dbReference type="EMBL" id="JABAGD010000009">
    <property type="protein sequence ID" value="NMF04503.1"/>
    <property type="molecule type" value="Genomic_DNA"/>
</dbReference>
<feature type="transmembrane region" description="Helical" evidence="11">
    <location>
        <begin position="6"/>
        <end position="25"/>
    </location>
</feature>
<evidence type="ECO:0000313" key="20">
    <source>
        <dbReference type="Proteomes" id="UP000031866"/>
    </source>
</evidence>
<feature type="domain" description="4Fe-4S ferredoxin-type" evidence="12">
    <location>
        <begin position="163"/>
        <end position="192"/>
    </location>
</feature>
<accession>A0A0B5QBQ3</accession>
<feature type="domain" description="4Fe-4S" evidence="13">
    <location>
        <begin position="32"/>
        <end position="92"/>
    </location>
</feature>
<feature type="binding site" evidence="10">
    <location>
        <position position="49"/>
    </location>
    <ligand>
        <name>[4Fe-4S] cluster</name>
        <dbReference type="ChEBI" id="CHEBI:49883"/>
        <label>1</label>
    </ligand>
</feature>
<dbReference type="InterPro" id="IPR007202">
    <property type="entry name" value="4Fe-4S_dom"/>
</dbReference>
<keyword evidence="7 10" id="KW-0408">Iron</keyword>
<comment type="similarity">
    <text evidence="10">Belongs to the 4Fe4S bacterial-type ferredoxin family. RnfB subfamily.</text>
</comment>
<keyword evidence="11" id="KW-1133">Transmembrane helix</keyword>
<evidence type="ECO:0000256" key="4">
    <source>
        <dbReference type="ARBA" id="ARBA00022737"/>
    </source>
</evidence>
<dbReference type="Proteomes" id="UP000031866">
    <property type="component" value="Chromosome"/>
</dbReference>
<keyword evidence="4 10" id="KW-0677">Repeat</keyword>
<feature type="binding site" evidence="10">
    <location>
        <position position="57"/>
    </location>
    <ligand>
        <name>[4Fe-4S] cluster</name>
        <dbReference type="ChEBI" id="CHEBI:49883"/>
        <label>1</label>
    </ligand>
</feature>
<feature type="binding site" evidence="10">
    <location>
        <position position="172"/>
    </location>
    <ligand>
        <name>[4Fe-4S] cluster</name>
        <dbReference type="ChEBI" id="CHEBI:49883"/>
        <label>3</label>
    </ligand>
</feature>
<evidence type="ECO:0000256" key="3">
    <source>
        <dbReference type="ARBA" id="ARBA00022723"/>
    </source>
</evidence>
<name>A0A0B5QBQ3_CLOBE</name>
<evidence type="ECO:0000313" key="17">
    <source>
        <dbReference type="EMBL" id="NRT87712.1"/>
    </source>
</evidence>
<evidence type="ECO:0000256" key="2">
    <source>
        <dbReference type="ARBA" id="ARBA00022485"/>
    </source>
</evidence>
<dbReference type="Proteomes" id="UP000822184">
    <property type="component" value="Unassembled WGS sequence"/>
</dbReference>
<dbReference type="InterPro" id="IPR050395">
    <property type="entry name" value="4Fe4S_Ferredoxin_RnfB"/>
</dbReference>
<reference evidence="20" key="1">
    <citation type="submission" date="2014-12" db="EMBL/GenBank/DDBJ databases">
        <title>Genome sequence of Clostridium beijerinckii strain 59B.</title>
        <authorList>
            <person name="Little G.T."/>
            <person name="Minton N.P."/>
        </authorList>
    </citation>
    <scope>NUCLEOTIDE SEQUENCE [LARGE SCALE GENOMIC DNA]</scope>
    <source>
        <strain evidence="20">59B</strain>
    </source>
</reference>
<keyword evidence="2 10" id="KW-0004">4Fe-4S</keyword>
<feature type="domain" description="4Fe-4S ferredoxin-type" evidence="12">
    <location>
        <begin position="133"/>
        <end position="162"/>
    </location>
</feature>
<evidence type="ECO:0000256" key="7">
    <source>
        <dbReference type="ARBA" id="ARBA00023004"/>
    </source>
</evidence>
<feature type="binding site" evidence="10">
    <location>
        <position position="182"/>
    </location>
    <ligand>
        <name>[4Fe-4S] cluster</name>
        <dbReference type="ChEBI" id="CHEBI:49883"/>
        <label>2</label>
    </ligand>
</feature>
<dbReference type="PROSITE" id="PS51656">
    <property type="entry name" value="4FE4S"/>
    <property type="match status" value="1"/>
</dbReference>
<evidence type="ECO:0000313" key="18">
    <source>
        <dbReference type="EMBL" id="NRV11839.1"/>
    </source>
</evidence>
<feature type="domain" description="4Fe-4S ferredoxin-type" evidence="12">
    <location>
        <begin position="239"/>
        <end position="269"/>
    </location>
</feature>
<dbReference type="PANTHER" id="PTHR43560:SF1">
    <property type="entry name" value="ION-TRANSLOCATING OXIDOREDUCTASE COMPLEX SUBUNIT B"/>
    <property type="match status" value="1"/>
</dbReference>
<feature type="region of interest" description="Hydrophobic" evidence="10">
    <location>
        <begin position="1"/>
        <end position="26"/>
    </location>
</feature>
<reference evidence="15" key="7">
    <citation type="journal article" date="2022" name="Nat. Biotechnol.">
        <title>Carbon-negative production of acetone and isopropanol by gas fermentation at industrial pilot scale.</title>
        <authorList>
            <person name="Liew F.E."/>
            <person name="Nogle R."/>
            <person name="Abdalla T."/>
            <person name="Rasor B.J."/>
            <person name="Canter C."/>
            <person name="Jensen R.O."/>
            <person name="Wang L."/>
            <person name="Strutz J."/>
            <person name="Chirania P."/>
            <person name="De Tissera S."/>
            <person name="Mueller A.P."/>
            <person name="Ruan Z."/>
            <person name="Gao A."/>
            <person name="Tran L."/>
            <person name="Engle N.L."/>
            <person name="Bromley J.C."/>
            <person name="Daniell J."/>
            <person name="Conrado R."/>
            <person name="Tschaplinski T.J."/>
            <person name="Giannone R.J."/>
            <person name="Hettich R.L."/>
            <person name="Karim A.S."/>
            <person name="Simpson S.D."/>
            <person name="Brown S.D."/>
            <person name="Leang C."/>
            <person name="Jewett M.C."/>
            <person name="Kopke M."/>
        </authorList>
    </citation>
    <scope>NUCLEOTIDE SEQUENCE</scope>
    <source>
        <strain evidence="15">DJ015</strain>
        <strain evidence="17">DJ080</strain>
    </source>
</reference>
<evidence type="ECO:0000259" key="13">
    <source>
        <dbReference type="PROSITE" id="PS51656"/>
    </source>
</evidence>
<feature type="binding site" evidence="10">
    <location>
        <position position="148"/>
    </location>
    <ligand>
        <name>[4Fe-4S] cluster</name>
        <dbReference type="ChEBI" id="CHEBI:49883"/>
        <label>2</label>
    </ligand>
</feature>
<dbReference type="Gene3D" id="3.30.70.20">
    <property type="match status" value="2"/>
</dbReference>
<dbReference type="Proteomes" id="UP001194098">
    <property type="component" value="Unassembled WGS sequence"/>
</dbReference>